<dbReference type="RefSeq" id="XP_009153343.1">
    <property type="nucleotide sequence ID" value="XM_009155095.1"/>
</dbReference>
<feature type="region of interest" description="Disordered" evidence="1">
    <location>
        <begin position="67"/>
        <end position="88"/>
    </location>
</feature>
<keyword evidence="4" id="KW-1185">Reference proteome</keyword>
<keyword evidence="2" id="KW-0472">Membrane</keyword>
<evidence type="ECO:0000313" key="4">
    <source>
        <dbReference type="Proteomes" id="UP000007304"/>
    </source>
</evidence>
<evidence type="ECO:0000256" key="1">
    <source>
        <dbReference type="SAM" id="MobiDB-lite"/>
    </source>
</evidence>
<dbReference type="AlphaFoldDB" id="H6BLP3"/>
<sequence length="88" mass="10286">MSQPQHPQSSIPGYRPEPFLTRSKKFFLASIILVPTFSYLWLRRLETKSRERTRLLEEEGRRNWIQAERERGTQKDLSVPVTRSGGGV</sequence>
<dbReference type="VEuPathDB" id="FungiDB:HMPREF1120_01088"/>
<dbReference type="GeneID" id="20305727"/>
<proteinExistence type="predicted"/>
<reference evidence="3" key="1">
    <citation type="submission" date="2011-07" db="EMBL/GenBank/DDBJ databases">
        <title>The Genome Sequence of Exophiala (Wangiella) dermatitidis NIH/UT8656.</title>
        <authorList>
            <consortium name="The Broad Institute Genome Sequencing Platform"/>
            <person name="Cuomo C."/>
            <person name="Wang Z."/>
            <person name="Hunicke-Smith S."/>
            <person name="Szanislo P.J."/>
            <person name="Earl A."/>
            <person name="Young S.K."/>
            <person name="Zeng Q."/>
            <person name="Gargeya S."/>
            <person name="Fitzgerald M."/>
            <person name="Haas B."/>
            <person name="Abouelleil A."/>
            <person name="Alvarado L."/>
            <person name="Arachchi H.M."/>
            <person name="Berlin A."/>
            <person name="Brown A."/>
            <person name="Chapman S.B."/>
            <person name="Chen Z."/>
            <person name="Dunbar C."/>
            <person name="Freedman E."/>
            <person name="Gearin G."/>
            <person name="Gellesch M."/>
            <person name="Goldberg J."/>
            <person name="Griggs A."/>
            <person name="Gujja S."/>
            <person name="Heiman D."/>
            <person name="Howarth C."/>
            <person name="Larson L."/>
            <person name="Lui A."/>
            <person name="MacDonald P.J.P."/>
            <person name="Montmayeur A."/>
            <person name="Murphy C."/>
            <person name="Neiman D."/>
            <person name="Pearson M."/>
            <person name="Priest M."/>
            <person name="Roberts A."/>
            <person name="Saif S."/>
            <person name="Shea T."/>
            <person name="Shenoy N."/>
            <person name="Sisk P."/>
            <person name="Stolte C."/>
            <person name="Sykes S."/>
            <person name="Wortman J."/>
            <person name="Nusbaum C."/>
            <person name="Birren B."/>
        </authorList>
    </citation>
    <scope>NUCLEOTIDE SEQUENCE</scope>
    <source>
        <strain evidence="3">NIH/UT8656</strain>
    </source>
</reference>
<organism evidence="3 4">
    <name type="scientific">Exophiala dermatitidis (strain ATCC 34100 / CBS 525.76 / NIH/UT8656)</name>
    <name type="common">Black yeast</name>
    <name type="synonym">Wangiella dermatitidis</name>
    <dbReference type="NCBI Taxonomy" id="858893"/>
    <lineage>
        <taxon>Eukaryota</taxon>
        <taxon>Fungi</taxon>
        <taxon>Dikarya</taxon>
        <taxon>Ascomycota</taxon>
        <taxon>Pezizomycotina</taxon>
        <taxon>Eurotiomycetes</taxon>
        <taxon>Chaetothyriomycetidae</taxon>
        <taxon>Chaetothyriales</taxon>
        <taxon>Herpotrichiellaceae</taxon>
        <taxon>Exophiala</taxon>
    </lineage>
</organism>
<dbReference type="Proteomes" id="UP000007304">
    <property type="component" value="Unassembled WGS sequence"/>
</dbReference>
<name>H6BLP3_EXODN</name>
<accession>H6BLP3</accession>
<dbReference type="InParanoid" id="H6BLP3"/>
<dbReference type="EMBL" id="JH226130">
    <property type="protein sequence ID" value="EHY52882.1"/>
    <property type="molecule type" value="Genomic_DNA"/>
</dbReference>
<dbReference type="HOGENOM" id="CLU_191093_0_0_1"/>
<keyword evidence="2" id="KW-0812">Transmembrane</keyword>
<evidence type="ECO:0000313" key="3">
    <source>
        <dbReference type="EMBL" id="EHY52882.1"/>
    </source>
</evidence>
<dbReference type="eggNOG" id="ENOG502RW7M">
    <property type="taxonomic scope" value="Eukaryota"/>
</dbReference>
<evidence type="ECO:0000256" key="2">
    <source>
        <dbReference type="SAM" id="Phobius"/>
    </source>
</evidence>
<feature type="transmembrane region" description="Helical" evidence="2">
    <location>
        <begin position="26"/>
        <end position="42"/>
    </location>
</feature>
<dbReference type="OrthoDB" id="4158312at2759"/>
<gene>
    <name evidence="3" type="ORF">HMPREF1120_01088</name>
</gene>
<protein>
    <submittedName>
        <fullName evidence="3">Uncharacterized protein</fullName>
    </submittedName>
</protein>
<keyword evidence="2" id="KW-1133">Transmembrane helix</keyword>
<dbReference type="OMA" id="WIQTERQ"/>